<protein>
    <submittedName>
        <fullName evidence="2">Uncharacterized protein</fullName>
    </submittedName>
</protein>
<feature type="region of interest" description="Disordered" evidence="1">
    <location>
        <begin position="77"/>
        <end position="98"/>
    </location>
</feature>
<gene>
    <name evidence="2" type="ORF">WM16_07655</name>
</gene>
<organism evidence="2 3">
    <name type="scientific">Burkholderia ubonensis</name>
    <dbReference type="NCBI Taxonomy" id="101571"/>
    <lineage>
        <taxon>Bacteria</taxon>
        <taxon>Pseudomonadati</taxon>
        <taxon>Pseudomonadota</taxon>
        <taxon>Betaproteobacteria</taxon>
        <taxon>Burkholderiales</taxon>
        <taxon>Burkholderiaceae</taxon>
        <taxon>Burkholderia</taxon>
        <taxon>Burkholderia cepacia complex</taxon>
    </lineage>
</organism>
<reference evidence="2 3" key="1">
    <citation type="submission" date="2015-11" db="EMBL/GenBank/DDBJ databases">
        <title>Expanding the genomic diversity of Burkholderia species for the development of highly accurate diagnostics.</title>
        <authorList>
            <person name="Sahl J."/>
            <person name="Keim P."/>
            <person name="Wagner D."/>
        </authorList>
    </citation>
    <scope>NUCLEOTIDE SEQUENCE [LARGE SCALE GENOMIC DNA]</scope>
    <source>
        <strain evidence="2 3">MSMB782WGS</strain>
    </source>
</reference>
<evidence type="ECO:0000313" key="2">
    <source>
        <dbReference type="EMBL" id="KWK79409.1"/>
    </source>
</evidence>
<comment type="caution">
    <text evidence="2">The sequence shown here is derived from an EMBL/GenBank/DDBJ whole genome shotgun (WGS) entry which is preliminary data.</text>
</comment>
<dbReference type="Proteomes" id="UP000065504">
    <property type="component" value="Unassembled WGS sequence"/>
</dbReference>
<evidence type="ECO:0000313" key="3">
    <source>
        <dbReference type="Proteomes" id="UP000065504"/>
    </source>
</evidence>
<evidence type="ECO:0000256" key="1">
    <source>
        <dbReference type="SAM" id="MobiDB-lite"/>
    </source>
</evidence>
<accession>A0A108CRA8</accession>
<dbReference type="EMBL" id="LPLU01000048">
    <property type="protein sequence ID" value="KWK79409.1"/>
    <property type="molecule type" value="Genomic_DNA"/>
</dbReference>
<proteinExistence type="predicted"/>
<dbReference type="AlphaFoldDB" id="A0A108CRA8"/>
<name>A0A108CRA8_9BURK</name>
<sequence length="98" mass="11665">MARFHCRCRHCETRRVLKKRPDEYTRQPQCNVCGRRDFRVDAWMQKRNTRLMACTCAGYWFWHRRGSLYCWHRADGSTRSPGDSDFADRNPPPDALAA</sequence>